<keyword evidence="4" id="KW-1185">Reference proteome</keyword>
<dbReference type="PANTHER" id="PTHR42648">
    <property type="entry name" value="TRANSPOSASE, PUTATIVE-RELATED"/>
    <property type="match status" value="1"/>
</dbReference>
<dbReference type="EMBL" id="OZ034821">
    <property type="protein sequence ID" value="CAL1407425.1"/>
    <property type="molecule type" value="Genomic_DNA"/>
</dbReference>
<proteinExistence type="predicted"/>
<dbReference type="Pfam" id="PF25597">
    <property type="entry name" value="SH3_retrovirus"/>
    <property type="match status" value="1"/>
</dbReference>
<dbReference type="InterPro" id="IPR039537">
    <property type="entry name" value="Retrotran_Ty1/copia-like"/>
</dbReference>
<evidence type="ECO:0000313" key="4">
    <source>
        <dbReference type="Proteomes" id="UP001497516"/>
    </source>
</evidence>
<sequence>MMVNMAATQFGQPTTRIQVDNGMEFQTSLQSFYEARGILLQTSCTDTPQQNGVVERKHRHRLETSRALMFRANLPLAFWGESVLTATYLINRLPSTVLDNRTPYELLLGRPPTYGHLRVFSCLAYGKDTHKSLSKFSERGHPSIFVGYPSQHKGYRLWDLAARKFYVSRDVVFIKHVFPFHAGETTAPSSILVFPRLVPPPPFDNPDLTATAERHEFDSDDEGASDSSEMPDDPPLRVQLPQKPLLPSPRFDAVTRCSLCLVILLCMTRTCLLPTYLIP</sequence>
<evidence type="ECO:0000256" key="1">
    <source>
        <dbReference type="SAM" id="MobiDB-lite"/>
    </source>
</evidence>
<dbReference type="SUPFAM" id="SSF53098">
    <property type="entry name" value="Ribonuclease H-like"/>
    <property type="match status" value="1"/>
</dbReference>
<feature type="region of interest" description="Disordered" evidence="1">
    <location>
        <begin position="217"/>
        <end position="241"/>
    </location>
</feature>
<dbReference type="InterPro" id="IPR036397">
    <property type="entry name" value="RNaseH_sf"/>
</dbReference>
<dbReference type="Proteomes" id="UP001497516">
    <property type="component" value="Chromosome 8"/>
</dbReference>
<dbReference type="Gene3D" id="3.30.420.10">
    <property type="entry name" value="Ribonuclease H-like superfamily/Ribonuclease H"/>
    <property type="match status" value="1"/>
</dbReference>
<dbReference type="AlphaFoldDB" id="A0AAV2GCL4"/>
<feature type="compositionally biased region" description="Acidic residues" evidence="1">
    <location>
        <begin position="218"/>
        <end position="232"/>
    </location>
</feature>
<gene>
    <name evidence="3" type="ORF">LTRI10_LOCUS47091</name>
</gene>
<dbReference type="InterPro" id="IPR057670">
    <property type="entry name" value="SH3_retrovirus"/>
</dbReference>
<dbReference type="InterPro" id="IPR001584">
    <property type="entry name" value="Integrase_cat-core"/>
</dbReference>
<dbReference type="InterPro" id="IPR012337">
    <property type="entry name" value="RNaseH-like_sf"/>
</dbReference>
<name>A0AAV2GCL4_9ROSI</name>
<reference evidence="3 4" key="1">
    <citation type="submission" date="2024-04" db="EMBL/GenBank/DDBJ databases">
        <authorList>
            <person name="Fracassetti M."/>
        </authorList>
    </citation>
    <scope>NUCLEOTIDE SEQUENCE [LARGE SCALE GENOMIC DNA]</scope>
</reference>
<dbReference type="PANTHER" id="PTHR42648:SF29">
    <property type="entry name" value="RNA-DIRECTED DNA POLYMERASE"/>
    <property type="match status" value="1"/>
</dbReference>
<organism evidence="3 4">
    <name type="scientific">Linum trigynum</name>
    <dbReference type="NCBI Taxonomy" id="586398"/>
    <lineage>
        <taxon>Eukaryota</taxon>
        <taxon>Viridiplantae</taxon>
        <taxon>Streptophyta</taxon>
        <taxon>Embryophyta</taxon>
        <taxon>Tracheophyta</taxon>
        <taxon>Spermatophyta</taxon>
        <taxon>Magnoliopsida</taxon>
        <taxon>eudicotyledons</taxon>
        <taxon>Gunneridae</taxon>
        <taxon>Pentapetalae</taxon>
        <taxon>rosids</taxon>
        <taxon>fabids</taxon>
        <taxon>Malpighiales</taxon>
        <taxon>Linaceae</taxon>
        <taxon>Linum</taxon>
    </lineage>
</organism>
<dbReference type="PROSITE" id="PS50994">
    <property type="entry name" value="INTEGRASE"/>
    <property type="match status" value="1"/>
</dbReference>
<evidence type="ECO:0000313" key="3">
    <source>
        <dbReference type="EMBL" id="CAL1407425.1"/>
    </source>
</evidence>
<protein>
    <recommendedName>
        <fullName evidence="2">Integrase catalytic domain-containing protein</fullName>
    </recommendedName>
</protein>
<accession>A0AAV2GCL4</accession>
<dbReference type="GO" id="GO:0015074">
    <property type="term" value="P:DNA integration"/>
    <property type="evidence" value="ECO:0007669"/>
    <property type="project" value="InterPro"/>
</dbReference>
<feature type="domain" description="Integrase catalytic" evidence="2">
    <location>
        <begin position="1"/>
        <end position="111"/>
    </location>
</feature>
<evidence type="ECO:0000259" key="2">
    <source>
        <dbReference type="PROSITE" id="PS50994"/>
    </source>
</evidence>
<dbReference type="GO" id="GO:0003676">
    <property type="term" value="F:nucleic acid binding"/>
    <property type="evidence" value="ECO:0007669"/>
    <property type="project" value="InterPro"/>
</dbReference>